<gene>
    <name evidence="1" type="ORF">METZ01_LOCUS178448</name>
</gene>
<accession>A0A382CID2</accession>
<evidence type="ECO:0000313" key="1">
    <source>
        <dbReference type="EMBL" id="SVB25594.1"/>
    </source>
</evidence>
<proteinExistence type="predicted"/>
<organism evidence="1">
    <name type="scientific">marine metagenome</name>
    <dbReference type="NCBI Taxonomy" id="408172"/>
    <lineage>
        <taxon>unclassified sequences</taxon>
        <taxon>metagenomes</taxon>
        <taxon>ecological metagenomes</taxon>
    </lineage>
</organism>
<dbReference type="AlphaFoldDB" id="A0A382CID2"/>
<dbReference type="EMBL" id="UINC01034558">
    <property type="protein sequence ID" value="SVB25594.1"/>
    <property type="molecule type" value="Genomic_DNA"/>
</dbReference>
<reference evidence="1" key="1">
    <citation type="submission" date="2018-05" db="EMBL/GenBank/DDBJ databases">
        <authorList>
            <person name="Lanie J.A."/>
            <person name="Ng W.-L."/>
            <person name="Kazmierczak K.M."/>
            <person name="Andrzejewski T.M."/>
            <person name="Davidsen T.M."/>
            <person name="Wayne K.J."/>
            <person name="Tettelin H."/>
            <person name="Glass J.I."/>
            <person name="Rusch D."/>
            <person name="Podicherti R."/>
            <person name="Tsui H.-C.T."/>
            <person name="Winkler M.E."/>
        </authorList>
    </citation>
    <scope>NUCLEOTIDE SEQUENCE</scope>
</reference>
<sequence length="23" mass="2571">MEAHFIANGTFVKGKMGHLEPQK</sequence>
<name>A0A382CID2_9ZZZZ</name>
<protein>
    <submittedName>
        <fullName evidence="1">Uncharacterized protein</fullName>
    </submittedName>
</protein>